<sequence>MESIKSDLIFQNYEVEKIEFYNNLNFDSKNNINIDFDIDSNINFSDDNSGFLLRLSVKVFKDAIKNNYPFSMNLSVIGMFKLDTSNKEKISTFAEVNGVAILFPYVRAIISTYTANANVPPLILPPVNVINYLKSKKKNPKKDK</sequence>
<name>W6NGI2_CLOTY</name>
<dbReference type="PANTHER" id="PTHR36918">
    <property type="match status" value="1"/>
</dbReference>
<evidence type="ECO:0008006" key="4">
    <source>
        <dbReference type="Google" id="ProtNLM"/>
    </source>
</evidence>
<dbReference type="AlphaFoldDB" id="W6NGI2"/>
<comment type="caution">
    <text evidence="2">The sequence shown here is derived from an EMBL/GenBank/DDBJ whole genome shotgun (WGS) entry which is preliminary data.</text>
</comment>
<dbReference type="Proteomes" id="UP000019482">
    <property type="component" value="Unassembled WGS sequence"/>
</dbReference>
<dbReference type="InterPro" id="IPR035958">
    <property type="entry name" value="SecB-like_sf"/>
</dbReference>
<dbReference type="GO" id="GO:0051262">
    <property type="term" value="P:protein tetramerization"/>
    <property type="evidence" value="ECO:0007669"/>
    <property type="project" value="InterPro"/>
</dbReference>
<dbReference type="InterPro" id="IPR003708">
    <property type="entry name" value="SecB"/>
</dbReference>
<dbReference type="GO" id="GO:0015031">
    <property type="term" value="P:protein transport"/>
    <property type="evidence" value="ECO:0007669"/>
    <property type="project" value="InterPro"/>
</dbReference>
<comment type="similarity">
    <text evidence="1">Belongs to the SecB family.</text>
</comment>
<dbReference type="PANTHER" id="PTHR36918:SF1">
    <property type="entry name" value="PROTEIN-EXPORT PROTEIN SECB"/>
    <property type="match status" value="1"/>
</dbReference>
<accession>W6NGI2</accession>
<dbReference type="EMBL" id="CBXI010000020">
    <property type="protein sequence ID" value="CDL91157.1"/>
    <property type="molecule type" value="Genomic_DNA"/>
</dbReference>
<evidence type="ECO:0000256" key="1">
    <source>
        <dbReference type="ARBA" id="ARBA00009990"/>
    </source>
</evidence>
<evidence type="ECO:0000313" key="2">
    <source>
        <dbReference type="EMBL" id="CDL91157.1"/>
    </source>
</evidence>
<proteinExistence type="inferred from homology"/>
<protein>
    <recommendedName>
        <fullName evidence="4">Preprotein translocase subunit SecB</fullName>
    </recommendedName>
</protein>
<evidence type="ECO:0000313" key="3">
    <source>
        <dbReference type="Proteomes" id="UP000019482"/>
    </source>
</evidence>
<dbReference type="Gene3D" id="3.10.420.10">
    <property type="entry name" value="SecB-like"/>
    <property type="match status" value="1"/>
</dbReference>
<organism evidence="2 3">
    <name type="scientific">Clostridium tyrobutyricum DIVETGP</name>
    <dbReference type="NCBI Taxonomy" id="1408889"/>
    <lineage>
        <taxon>Bacteria</taxon>
        <taxon>Bacillati</taxon>
        <taxon>Bacillota</taxon>
        <taxon>Clostridia</taxon>
        <taxon>Eubacteriales</taxon>
        <taxon>Clostridiaceae</taxon>
        <taxon>Clostridium</taxon>
    </lineage>
</organism>
<gene>
    <name evidence="2" type="ORF">CTDIVETGP_1227</name>
</gene>
<dbReference type="OrthoDB" id="1699164at2"/>
<dbReference type="Pfam" id="PF02556">
    <property type="entry name" value="SecB"/>
    <property type="match status" value="1"/>
</dbReference>
<dbReference type="RefSeq" id="WP_017896035.1">
    <property type="nucleotide sequence ID" value="NZ_CBXI010000020.1"/>
</dbReference>
<reference evidence="2 3" key="1">
    <citation type="journal article" date="2015" name="Genome Announc.">
        <title>Draft Genome Sequence of Clostridium tyrobutyricum Strain DIVETGP, Isolated from Cow's Milk for Grana Padano Production.</title>
        <authorList>
            <person name="Soggiu A."/>
            <person name="Piras C."/>
            <person name="Gaiarsa S."/>
            <person name="Sassera D."/>
            <person name="Roncada P."/>
            <person name="Bendixen E."/>
            <person name="Brasca M."/>
            <person name="Bonizzi L."/>
        </authorList>
    </citation>
    <scope>NUCLEOTIDE SEQUENCE [LARGE SCALE GENOMIC DNA]</scope>
    <source>
        <strain evidence="2 3">DIVETGP</strain>
    </source>
</reference>
<dbReference type="SUPFAM" id="SSF54611">
    <property type="entry name" value="SecB-like"/>
    <property type="match status" value="1"/>
</dbReference>
<dbReference type="GO" id="GO:0051082">
    <property type="term" value="F:unfolded protein binding"/>
    <property type="evidence" value="ECO:0007669"/>
    <property type="project" value="InterPro"/>
</dbReference>
<keyword evidence="3" id="KW-1185">Reference proteome</keyword>
<dbReference type="GeneID" id="29420565"/>